<proteinExistence type="predicted"/>
<comment type="caution">
    <text evidence="1">The sequence shown here is derived from an EMBL/GenBank/DDBJ whole genome shotgun (WGS) entry which is preliminary data.</text>
</comment>
<dbReference type="EMBL" id="JACVVK020000476">
    <property type="protein sequence ID" value="KAK7471842.1"/>
    <property type="molecule type" value="Genomic_DNA"/>
</dbReference>
<dbReference type="AlphaFoldDB" id="A0ABD0JEI2"/>
<evidence type="ECO:0000313" key="1">
    <source>
        <dbReference type="EMBL" id="KAK7471842.1"/>
    </source>
</evidence>
<name>A0ABD0JEI2_9CAEN</name>
<gene>
    <name evidence="1" type="ORF">BaRGS_00035501</name>
</gene>
<sequence>MATPMYNRPVCKTGNGCLRRANTRRSSHLNRQQNRLHRTQCSICDSALMHTVLPGFRCEIKEHISKDNILEALRDVFRTVNALMNDSGGLVCLHFRQMCSLSLLDQVVDKRIGELIANNSTYEENFERQVLDDSHVLYRVKPADYPCISVLAFNSPVSTNRGLAEPSQSQMQAMMKWQNNQANPAGHGADTTEDTPASQFALEEGQLVDLKPSCVVFLHSISQGQGVAADENIASDLLNYWWGDLKLPRYISALLKHQRGGSVLLGIAEEKCNPSKAWELVENLDLSAVLQTELKIWKDKEPEDDRRVFYLAAGKNVPDSEEKPTGRYICQGVVLPEKERHDFETRLYEKIETDMLWFPCYPADSPPVKVCYHPVRAGHPDQCVVEVKVTNKFPGVVFHDRNGPEMYKIKMSHGQPHIASLSFYEYSQILRERFSNFQIMV</sequence>
<accession>A0ABD0JEI2</accession>
<reference evidence="1 2" key="1">
    <citation type="journal article" date="2023" name="Sci. Data">
        <title>Genome assembly of the Korean intertidal mud-creeper Batillaria attramentaria.</title>
        <authorList>
            <person name="Patra A.K."/>
            <person name="Ho P.T."/>
            <person name="Jun S."/>
            <person name="Lee S.J."/>
            <person name="Kim Y."/>
            <person name="Won Y.J."/>
        </authorList>
    </citation>
    <scope>NUCLEOTIDE SEQUENCE [LARGE SCALE GENOMIC DNA]</scope>
    <source>
        <strain evidence="1">Wonlab-2016</strain>
    </source>
</reference>
<protein>
    <submittedName>
        <fullName evidence="1">Uncharacterized protein</fullName>
    </submittedName>
</protein>
<organism evidence="1 2">
    <name type="scientific">Batillaria attramentaria</name>
    <dbReference type="NCBI Taxonomy" id="370345"/>
    <lineage>
        <taxon>Eukaryota</taxon>
        <taxon>Metazoa</taxon>
        <taxon>Spiralia</taxon>
        <taxon>Lophotrochozoa</taxon>
        <taxon>Mollusca</taxon>
        <taxon>Gastropoda</taxon>
        <taxon>Caenogastropoda</taxon>
        <taxon>Sorbeoconcha</taxon>
        <taxon>Cerithioidea</taxon>
        <taxon>Batillariidae</taxon>
        <taxon>Batillaria</taxon>
    </lineage>
</organism>
<evidence type="ECO:0000313" key="2">
    <source>
        <dbReference type="Proteomes" id="UP001519460"/>
    </source>
</evidence>
<keyword evidence="2" id="KW-1185">Reference proteome</keyword>
<dbReference type="Proteomes" id="UP001519460">
    <property type="component" value="Unassembled WGS sequence"/>
</dbReference>